<evidence type="ECO:0000256" key="2">
    <source>
        <dbReference type="ARBA" id="ARBA00022679"/>
    </source>
</evidence>
<dbReference type="Gene3D" id="3.40.50.150">
    <property type="entry name" value="Vaccinia Virus protein VP39"/>
    <property type="match status" value="1"/>
</dbReference>
<evidence type="ECO:0000256" key="1">
    <source>
        <dbReference type="ARBA" id="ARBA00022603"/>
    </source>
</evidence>
<organism evidence="6 7">
    <name type="scientific">Lactiplantibacillus paraplantarum</name>
    <dbReference type="NCBI Taxonomy" id="60520"/>
    <lineage>
        <taxon>Bacteria</taxon>
        <taxon>Bacillati</taxon>
        <taxon>Bacillota</taxon>
        <taxon>Bacilli</taxon>
        <taxon>Lactobacillales</taxon>
        <taxon>Lactobacillaceae</taxon>
        <taxon>Lactiplantibacillus</taxon>
    </lineage>
</organism>
<evidence type="ECO:0000256" key="4">
    <source>
        <dbReference type="SAM" id="Phobius"/>
    </source>
</evidence>
<dbReference type="GO" id="GO:0008168">
    <property type="term" value="F:methyltransferase activity"/>
    <property type="evidence" value="ECO:0007669"/>
    <property type="project" value="UniProtKB-KW"/>
</dbReference>
<name>A0ABQ0NCE1_9LACO</name>
<evidence type="ECO:0000313" key="7">
    <source>
        <dbReference type="Proteomes" id="UP000236162"/>
    </source>
</evidence>
<keyword evidence="4" id="KW-1133">Transmembrane helix</keyword>
<dbReference type="PANTHER" id="PTHR45277">
    <property type="entry name" value="EXPRESSED PROTEIN"/>
    <property type="match status" value="1"/>
</dbReference>
<feature type="transmembrane region" description="Helical" evidence="4">
    <location>
        <begin position="12"/>
        <end position="29"/>
    </location>
</feature>
<evidence type="ECO:0000313" key="6">
    <source>
        <dbReference type="EMBL" id="GBF02750.1"/>
    </source>
</evidence>
<proteinExistence type="predicted"/>
<keyword evidence="3" id="KW-0949">S-adenosyl-L-methionine</keyword>
<reference evidence="6 7" key="1">
    <citation type="submission" date="2017-04" db="EMBL/GenBank/DDBJ databases">
        <title>In vitro and in silico characterization of Lactobacillus paraplantarum D2-1, a starter culture for soymilk fermentation.</title>
        <authorList>
            <person name="Endo A."/>
            <person name="Sasaki F."/>
            <person name="Maeno S."/>
            <person name="Kanesaki Y."/>
            <person name="Kubota E."/>
            <person name="Torres G.A."/>
            <person name="Tomita S."/>
            <person name="Nakagawa J."/>
        </authorList>
    </citation>
    <scope>NUCLEOTIDE SEQUENCE [LARGE SCALE GENOMIC DNA]</scope>
    <source>
        <strain evidence="6 7">D2-1</strain>
    </source>
</reference>
<feature type="transmembrane region" description="Helical" evidence="4">
    <location>
        <begin position="35"/>
        <end position="55"/>
    </location>
</feature>
<gene>
    <name evidence="6" type="primary">smtA_3</name>
    <name evidence="6" type="ORF">LPPLD21_02300</name>
</gene>
<dbReference type="EMBL" id="BDOR01000014">
    <property type="protein sequence ID" value="GBF02750.1"/>
    <property type="molecule type" value="Genomic_DNA"/>
</dbReference>
<keyword evidence="4" id="KW-0472">Membrane</keyword>
<sequence>MNIKRYGVDAPYALLIYTVFGVGLLWHAYVNRWNYPIGIELTIGIILLLSALVFLRTTTRGKYKIFDEAIRHLNLRPDSQVLDLGCGRGALLTRIAKQLGPAGKVTGLDLWLSRDQSHNKMAVTQKNVDDLGLTDRVNLVTGDMTKLAFPDASFDVATSSFAIHNIKNEQARISAVKEAIRVLKPGGHIMIIDTGRNINEYGRVFQDAGLQITQSMGLGFNGWWATPLTDSYVVAGNKPATKTEK</sequence>
<keyword evidence="1 6" id="KW-0489">Methyltransferase</keyword>
<dbReference type="InterPro" id="IPR029063">
    <property type="entry name" value="SAM-dependent_MTases_sf"/>
</dbReference>
<evidence type="ECO:0000256" key="3">
    <source>
        <dbReference type="ARBA" id="ARBA00022691"/>
    </source>
</evidence>
<dbReference type="Proteomes" id="UP000236162">
    <property type="component" value="Unassembled WGS sequence"/>
</dbReference>
<dbReference type="RefSeq" id="WP_103127145.1">
    <property type="nucleotide sequence ID" value="NZ_BDOR01000014.1"/>
</dbReference>
<dbReference type="PANTHER" id="PTHR45277:SF1">
    <property type="entry name" value="EXPRESSED PROTEIN"/>
    <property type="match status" value="1"/>
</dbReference>
<dbReference type="InterPro" id="IPR041698">
    <property type="entry name" value="Methyltransf_25"/>
</dbReference>
<keyword evidence="4" id="KW-0812">Transmembrane</keyword>
<dbReference type="PROSITE" id="PS01184">
    <property type="entry name" value="UBIE_2"/>
    <property type="match status" value="1"/>
</dbReference>
<keyword evidence="7" id="KW-1185">Reference proteome</keyword>
<dbReference type="CDD" id="cd02440">
    <property type="entry name" value="AdoMet_MTases"/>
    <property type="match status" value="1"/>
</dbReference>
<dbReference type="Pfam" id="PF13649">
    <property type="entry name" value="Methyltransf_25"/>
    <property type="match status" value="1"/>
</dbReference>
<accession>A0ABQ0NCE1</accession>
<feature type="domain" description="Methyltransferase" evidence="5">
    <location>
        <begin position="81"/>
        <end position="187"/>
    </location>
</feature>
<protein>
    <submittedName>
        <fullName evidence="6">SAM-dependent methyltransferase</fullName>
    </submittedName>
</protein>
<evidence type="ECO:0000259" key="5">
    <source>
        <dbReference type="Pfam" id="PF13649"/>
    </source>
</evidence>
<dbReference type="InterPro" id="IPR023576">
    <property type="entry name" value="UbiE/COQ5_MeTrFase_CS"/>
</dbReference>
<dbReference type="GO" id="GO:0032259">
    <property type="term" value="P:methylation"/>
    <property type="evidence" value="ECO:0007669"/>
    <property type="project" value="UniProtKB-KW"/>
</dbReference>
<keyword evidence="2" id="KW-0808">Transferase</keyword>
<comment type="caution">
    <text evidence="6">The sequence shown here is derived from an EMBL/GenBank/DDBJ whole genome shotgun (WGS) entry which is preliminary data.</text>
</comment>
<dbReference type="SUPFAM" id="SSF53335">
    <property type="entry name" value="S-adenosyl-L-methionine-dependent methyltransferases"/>
    <property type="match status" value="1"/>
</dbReference>